<feature type="non-terminal residue" evidence="4">
    <location>
        <position position="1"/>
    </location>
</feature>
<feature type="transmembrane region" description="Helical" evidence="2">
    <location>
        <begin position="317"/>
        <end position="337"/>
    </location>
</feature>
<evidence type="ECO:0000256" key="2">
    <source>
        <dbReference type="SAM" id="Phobius"/>
    </source>
</evidence>
<keyword evidence="1" id="KW-0325">Glycoprotein</keyword>
<sequence length="338" mass="39642">RCCLFLLKGWENFQPITPFGPTIESPSKERLELFKSTKNPGNIEENLFLPDFPQNLLQLNERRTPWIVGVNSMPGYCSKVAGFKENASYTQLLNTHWDQIAPMLFHYGDTSNSPLVINGKVREFYFYNENIDLHNLNQLYTAISDHVYFECVKKSALSYGATGYPVFLYYFEYRRVNFNQVPVINGVTHMSELQYFFKLNHKFGLQISGKSRSVGFSKAIIRLWTSFAKFGYPKETWPREDNWNPLSENQVRKKVPLKWYRIDADLASIREPFYARLHFWSKLPTNGKLEKAQDERWNQRRKDIQVGLEPVTTSMQLILIPSLILTSHLPLFLFFFFV</sequence>
<dbReference type="Proteomes" id="UP000708208">
    <property type="component" value="Unassembled WGS sequence"/>
</dbReference>
<comment type="caution">
    <text evidence="4">The sequence shown here is derived from an EMBL/GenBank/DDBJ whole genome shotgun (WGS) entry which is preliminary data.</text>
</comment>
<reference evidence="4" key="1">
    <citation type="submission" date="2021-06" db="EMBL/GenBank/DDBJ databases">
        <authorList>
            <person name="Hodson N. C."/>
            <person name="Mongue J. A."/>
            <person name="Jaron S. K."/>
        </authorList>
    </citation>
    <scope>NUCLEOTIDE SEQUENCE</scope>
</reference>
<keyword evidence="5" id="KW-1185">Reference proteome</keyword>
<organism evidence="4 5">
    <name type="scientific">Allacma fusca</name>
    <dbReference type="NCBI Taxonomy" id="39272"/>
    <lineage>
        <taxon>Eukaryota</taxon>
        <taxon>Metazoa</taxon>
        <taxon>Ecdysozoa</taxon>
        <taxon>Arthropoda</taxon>
        <taxon>Hexapoda</taxon>
        <taxon>Collembola</taxon>
        <taxon>Symphypleona</taxon>
        <taxon>Sminthuridae</taxon>
        <taxon>Allacma</taxon>
    </lineage>
</organism>
<evidence type="ECO:0000313" key="5">
    <source>
        <dbReference type="Proteomes" id="UP000708208"/>
    </source>
</evidence>
<keyword evidence="2" id="KW-1133">Transmembrane helix</keyword>
<evidence type="ECO:0000313" key="4">
    <source>
        <dbReference type="EMBL" id="CAG7730473.1"/>
    </source>
</evidence>
<dbReference type="InterPro" id="IPR002018">
    <property type="entry name" value="CarbesteraseB"/>
</dbReference>
<proteinExistence type="predicted"/>
<name>A0A8J2NXS0_9HEXA</name>
<dbReference type="AlphaFoldDB" id="A0A8J2NXS0"/>
<evidence type="ECO:0000256" key="1">
    <source>
        <dbReference type="ARBA" id="ARBA00023180"/>
    </source>
</evidence>
<accession>A0A8J2NXS0</accession>
<evidence type="ECO:0000259" key="3">
    <source>
        <dbReference type="Pfam" id="PF00135"/>
    </source>
</evidence>
<keyword evidence="2" id="KW-0472">Membrane</keyword>
<dbReference type="Pfam" id="PF00135">
    <property type="entry name" value="COesterase"/>
    <property type="match status" value="1"/>
</dbReference>
<feature type="domain" description="Carboxylesterase type B" evidence="3">
    <location>
        <begin position="17"/>
        <end position="250"/>
    </location>
</feature>
<dbReference type="PANTHER" id="PTHR11559">
    <property type="entry name" value="CARBOXYLESTERASE"/>
    <property type="match status" value="1"/>
</dbReference>
<dbReference type="InterPro" id="IPR050309">
    <property type="entry name" value="Type-B_Carboxylest/Lipase"/>
</dbReference>
<keyword evidence="2" id="KW-0812">Transmembrane</keyword>
<gene>
    <name evidence="4" type="ORF">AFUS01_LOCUS19116</name>
</gene>
<dbReference type="OrthoDB" id="5987252at2759"/>
<dbReference type="EMBL" id="CAJVCH010195071">
    <property type="protein sequence ID" value="CAG7730473.1"/>
    <property type="molecule type" value="Genomic_DNA"/>
</dbReference>
<protein>
    <recommendedName>
        <fullName evidence="3">Carboxylesterase type B domain-containing protein</fullName>
    </recommendedName>
</protein>